<accession>A0ACB7EU81</accession>
<organism evidence="1 2">
    <name type="scientific">Nibea albiflora</name>
    <name type="common">Yellow drum</name>
    <name type="synonym">Corvina albiflora</name>
    <dbReference type="NCBI Taxonomy" id="240163"/>
    <lineage>
        <taxon>Eukaryota</taxon>
        <taxon>Metazoa</taxon>
        <taxon>Chordata</taxon>
        <taxon>Craniata</taxon>
        <taxon>Vertebrata</taxon>
        <taxon>Euteleostomi</taxon>
        <taxon>Actinopterygii</taxon>
        <taxon>Neopterygii</taxon>
        <taxon>Teleostei</taxon>
        <taxon>Neoteleostei</taxon>
        <taxon>Acanthomorphata</taxon>
        <taxon>Eupercaria</taxon>
        <taxon>Sciaenidae</taxon>
        <taxon>Nibea</taxon>
    </lineage>
</organism>
<feature type="non-terminal residue" evidence="1">
    <location>
        <position position="318"/>
    </location>
</feature>
<name>A0ACB7EU81_NIBAL</name>
<evidence type="ECO:0000313" key="2">
    <source>
        <dbReference type="Proteomes" id="UP000805704"/>
    </source>
</evidence>
<dbReference type="Proteomes" id="UP000805704">
    <property type="component" value="Chromosome 22"/>
</dbReference>
<gene>
    <name evidence="1" type="primary">DUSP16.3</name>
    <name evidence="1" type="ORF">GBF38_001193</name>
</gene>
<keyword evidence="2" id="KW-1185">Reference proteome</keyword>
<sequence>MSEHPVGPGSWSKSGLPRLGAVRPIGAEALVALLEGGLDRVVLIDSRPFVDYNASHILEAVNVNCSKLMKRRLQQDKVQINELLQHSAKKKLELQVDQEVVVYDQSSSDPSSLGSESFLSTNPDLVLVRLFLSGGFSEFSHLFPGLCEGKSTLVPSCISQPCLPVTNIGPTRILPHLYLGCQRDVLNKDLMQQNDIVYVLNASNTCPKPDFIPESHFLRVPVNDSFCEKILPWLDRSVEFIEKAKASNARVLVHCLAGISRSATIAIAYIMKRMDMSLDEAYRFVKEKRPTISPNFNFLGQLLDFEKKIKSPHGTESK</sequence>
<comment type="caution">
    <text evidence="1">The sequence shown here is derived from an EMBL/GenBank/DDBJ whole genome shotgun (WGS) entry which is preliminary data.</text>
</comment>
<reference evidence="1" key="1">
    <citation type="submission" date="2020-04" db="EMBL/GenBank/DDBJ databases">
        <title>A chromosome-scale assembly and high-density genetic map of the yellow drum (Nibea albiflora) genome.</title>
        <authorList>
            <person name="Xu D."/>
            <person name="Zhang W."/>
            <person name="Chen R."/>
            <person name="Tan P."/>
            <person name="Wang L."/>
            <person name="Song H."/>
            <person name="Tian L."/>
            <person name="Zhu Q."/>
            <person name="Wang B."/>
        </authorList>
    </citation>
    <scope>NUCLEOTIDE SEQUENCE</scope>
    <source>
        <strain evidence="1">ZJHYS-2018</strain>
    </source>
</reference>
<evidence type="ECO:0000313" key="1">
    <source>
        <dbReference type="EMBL" id="KAG8005427.1"/>
    </source>
</evidence>
<proteinExistence type="predicted"/>
<protein>
    <submittedName>
        <fullName evidence="1">Dual specificity protein phosphatase 16</fullName>
    </submittedName>
</protein>
<dbReference type="EMBL" id="CM024810">
    <property type="protein sequence ID" value="KAG8005427.1"/>
    <property type="molecule type" value="Genomic_DNA"/>
</dbReference>